<keyword evidence="2" id="KW-0472">Membrane</keyword>
<accession>A0A4Q4RKP9</accession>
<protein>
    <submittedName>
        <fullName evidence="3">Uncharacterized protein</fullName>
    </submittedName>
</protein>
<proteinExistence type="predicted"/>
<dbReference type="OrthoDB" id="3776590at2759"/>
<feature type="transmembrane region" description="Helical" evidence="2">
    <location>
        <begin position="36"/>
        <end position="54"/>
    </location>
</feature>
<keyword evidence="4" id="KW-1185">Reference proteome</keyword>
<comment type="caution">
    <text evidence="3">The sequence shown here is derived from an EMBL/GenBank/DDBJ whole genome shotgun (WGS) entry which is preliminary data.</text>
</comment>
<reference evidence="4" key="1">
    <citation type="journal article" date="2019" name="bioRxiv">
        <title>Genomics, evolutionary history and diagnostics of the Alternaria alternata species group including apple and Asian pear pathotypes.</title>
        <authorList>
            <person name="Armitage A.D."/>
            <person name="Cockerton H.M."/>
            <person name="Sreenivasaprasad S."/>
            <person name="Woodhall J.W."/>
            <person name="Lane C.R."/>
            <person name="Harrison R.J."/>
            <person name="Clarkson J.P."/>
        </authorList>
    </citation>
    <scope>NUCLEOTIDE SEQUENCE [LARGE SCALE GENOMIC DNA]</scope>
    <source>
        <strain evidence="4">RGR 97.0016</strain>
    </source>
</reference>
<dbReference type="EMBL" id="PEJP01000032">
    <property type="protein sequence ID" value="RYO57216.1"/>
    <property type="molecule type" value="Genomic_DNA"/>
</dbReference>
<evidence type="ECO:0000256" key="1">
    <source>
        <dbReference type="SAM" id="MobiDB-lite"/>
    </source>
</evidence>
<evidence type="ECO:0000313" key="3">
    <source>
        <dbReference type="EMBL" id="RYO57216.1"/>
    </source>
</evidence>
<keyword evidence="2" id="KW-1133">Transmembrane helix</keyword>
<evidence type="ECO:0000256" key="2">
    <source>
        <dbReference type="SAM" id="Phobius"/>
    </source>
</evidence>
<keyword evidence="2" id="KW-0812">Transmembrane</keyword>
<dbReference type="AlphaFoldDB" id="A0A4Q4RKP9"/>
<evidence type="ECO:0000313" key="4">
    <source>
        <dbReference type="Proteomes" id="UP000293823"/>
    </source>
</evidence>
<feature type="region of interest" description="Disordered" evidence="1">
    <location>
        <begin position="151"/>
        <end position="180"/>
    </location>
</feature>
<feature type="transmembrane region" description="Helical" evidence="2">
    <location>
        <begin position="6"/>
        <end position="24"/>
    </location>
</feature>
<organism evidence="3 4">
    <name type="scientific">Alternaria arborescens</name>
    <dbReference type="NCBI Taxonomy" id="156630"/>
    <lineage>
        <taxon>Eukaryota</taxon>
        <taxon>Fungi</taxon>
        <taxon>Dikarya</taxon>
        <taxon>Ascomycota</taxon>
        <taxon>Pezizomycotina</taxon>
        <taxon>Dothideomycetes</taxon>
        <taxon>Pleosporomycetidae</taxon>
        <taxon>Pleosporales</taxon>
        <taxon>Pleosporineae</taxon>
        <taxon>Pleosporaceae</taxon>
        <taxon>Alternaria</taxon>
        <taxon>Alternaria sect. Alternaria</taxon>
    </lineage>
</organism>
<name>A0A4Q4RKP9_9PLEO</name>
<sequence>MEFNSFDFIALFLCSSIFGLLFSLWSKTELITDREIILLVTVFSAVVIGLLARINATRALTNFLTDNLGEVHEKQLRDIDEAHRRYIASVKLENHREHLRLQGDVNNAALKFDRLYNEHDYISSMYQEQMQYKEEQEDRIRYLEKKLQEFGQSTPMTRTPFSAPPSQISFSPPPRRQQSNEILRYTASASPLGQVLEAEDE</sequence>
<gene>
    <name evidence="3" type="ORF">AA0113_g8054</name>
</gene>
<dbReference type="Proteomes" id="UP000293823">
    <property type="component" value="Unassembled WGS sequence"/>
</dbReference>